<accession>A0ABD5Z6W1</accession>
<evidence type="ECO:0000256" key="1">
    <source>
        <dbReference type="SAM" id="Phobius"/>
    </source>
</evidence>
<evidence type="ECO:0000313" key="4">
    <source>
        <dbReference type="Proteomes" id="UP001596447"/>
    </source>
</evidence>
<gene>
    <name evidence="3" type="ORF">ACFQJ9_16125</name>
</gene>
<dbReference type="InterPro" id="IPR058433">
    <property type="entry name" value="DUF8120"/>
</dbReference>
<evidence type="ECO:0000259" key="2">
    <source>
        <dbReference type="Pfam" id="PF26439"/>
    </source>
</evidence>
<protein>
    <recommendedName>
        <fullName evidence="2">DUF8120 domain-containing protein</fullName>
    </recommendedName>
</protein>
<keyword evidence="4" id="KW-1185">Reference proteome</keyword>
<feature type="domain" description="DUF8120" evidence="2">
    <location>
        <begin position="3"/>
        <end position="59"/>
    </location>
</feature>
<dbReference type="Pfam" id="PF26439">
    <property type="entry name" value="DUF8120"/>
    <property type="match status" value="1"/>
</dbReference>
<comment type="caution">
    <text evidence="3">The sequence shown here is derived from an EMBL/GenBank/DDBJ whole genome shotgun (WGS) entry which is preliminary data.</text>
</comment>
<keyword evidence="1" id="KW-0472">Membrane</keyword>
<keyword evidence="1" id="KW-0812">Transmembrane</keyword>
<dbReference type="EMBL" id="JBHTAR010000011">
    <property type="protein sequence ID" value="MFC7200915.1"/>
    <property type="molecule type" value="Genomic_DNA"/>
</dbReference>
<organism evidence="3 4">
    <name type="scientific">Halospeciosus flavus</name>
    <dbReference type="NCBI Taxonomy" id="3032283"/>
    <lineage>
        <taxon>Archaea</taxon>
        <taxon>Methanobacteriati</taxon>
        <taxon>Methanobacteriota</taxon>
        <taxon>Stenosarchaea group</taxon>
        <taxon>Halobacteria</taxon>
        <taxon>Halobacteriales</taxon>
        <taxon>Halobacteriaceae</taxon>
        <taxon>Halospeciosus</taxon>
    </lineage>
</organism>
<feature type="transmembrane region" description="Helical" evidence="1">
    <location>
        <begin position="38"/>
        <end position="56"/>
    </location>
</feature>
<dbReference type="RefSeq" id="WP_279527678.1">
    <property type="nucleotide sequence ID" value="NZ_CP122312.1"/>
</dbReference>
<reference evidence="3 4" key="1">
    <citation type="journal article" date="2019" name="Int. J. Syst. Evol. Microbiol.">
        <title>The Global Catalogue of Microorganisms (GCM) 10K type strain sequencing project: providing services to taxonomists for standard genome sequencing and annotation.</title>
        <authorList>
            <consortium name="The Broad Institute Genomics Platform"/>
            <consortium name="The Broad Institute Genome Sequencing Center for Infectious Disease"/>
            <person name="Wu L."/>
            <person name="Ma J."/>
        </authorList>
    </citation>
    <scope>NUCLEOTIDE SEQUENCE [LARGE SCALE GENOMIC DNA]</scope>
    <source>
        <strain evidence="3 4">XZGYJ-43</strain>
    </source>
</reference>
<feature type="transmembrane region" description="Helical" evidence="1">
    <location>
        <begin position="12"/>
        <end position="32"/>
    </location>
</feature>
<proteinExistence type="predicted"/>
<keyword evidence="1" id="KW-1133">Transmembrane helix</keyword>
<dbReference type="Proteomes" id="UP001596447">
    <property type="component" value="Unassembled WGS sequence"/>
</dbReference>
<dbReference type="AlphaFoldDB" id="A0ABD5Z6W1"/>
<name>A0ABD5Z6W1_9EURY</name>
<sequence length="70" mass="7585">MAVFTVSSRVYFYLDRVSKLVGLLLLTLALLPDVLPEYSLVLGILGVLVGVATAFVDVDEKSDEDPSDEP</sequence>
<evidence type="ECO:0000313" key="3">
    <source>
        <dbReference type="EMBL" id="MFC7200915.1"/>
    </source>
</evidence>